<reference evidence="12" key="1">
    <citation type="submission" date="2012-11" db="EMBL/GenBank/DDBJ databases">
        <title>Dependencies among metagenomic species, viruses, plasmids and units of genetic variation.</title>
        <authorList>
            <person name="Nielsen H.B."/>
            <person name="Almeida M."/>
            <person name="Juncker A.S."/>
            <person name="Rasmussen S."/>
            <person name="Li J."/>
            <person name="Sunagawa S."/>
            <person name="Plichta D."/>
            <person name="Gautier L."/>
            <person name="Le Chatelier E."/>
            <person name="Peletier E."/>
            <person name="Bonde I."/>
            <person name="Nielsen T."/>
            <person name="Manichanh C."/>
            <person name="Arumugam M."/>
            <person name="Batto J."/>
            <person name="Santos M.B.Q.D."/>
            <person name="Blom N."/>
            <person name="Borruel N."/>
            <person name="Burgdorf K.S."/>
            <person name="Boumezbeur F."/>
            <person name="Casellas F."/>
            <person name="Dore J."/>
            <person name="Guarner F."/>
            <person name="Hansen T."/>
            <person name="Hildebrand F."/>
            <person name="Kaas R.S."/>
            <person name="Kennedy S."/>
            <person name="Kristiansen K."/>
            <person name="Kultima J.R."/>
            <person name="Leonard P."/>
            <person name="Levenez F."/>
            <person name="Lund O."/>
            <person name="Moumen B."/>
            <person name="Le Paslier D."/>
            <person name="Pons N."/>
            <person name="Pedersen O."/>
            <person name="Prifti E."/>
            <person name="Qin J."/>
            <person name="Raes J."/>
            <person name="Tap J."/>
            <person name="Tims S."/>
            <person name="Ussery D.W."/>
            <person name="Yamada T."/>
            <person name="MetaHit consortium"/>
            <person name="Renault P."/>
            <person name="Sicheritz-Ponten T."/>
            <person name="Bork P."/>
            <person name="Wang J."/>
            <person name="Brunak S."/>
            <person name="Ehrlich S.D."/>
        </authorList>
    </citation>
    <scope>NUCLEOTIDE SEQUENCE [LARGE SCALE GENOMIC DNA]</scope>
</reference>
<dbReference type="EMBL" id="WNBW01000001">
    <property type="protein sequence ID" value="MTU02972.1"/>
    <property type="molecule type" value="Genomic_DNA"/>
</dbReference>
<dbReference type="GO" id="GO:0015935">
    <property type="term" value="C:small ribosomal subunit"/>
    <property type="evidence" value="ECO:0007669"/>
    <property type="project" value="InterPro"/>
</dbReference>
<feature type="domain" description="Small ribosomal subunit protein uS4 N-terminal" evidence="11">
    <location>
        <begin position="3"/>
        <end position="97"/>
    </location>
</feature>
<keyword evidence="15" id="KW-1185">Reference proteome</keyword>
<organism evidence="12">
    <name type="scientific">Phascolarctobacterium faecium</name>
    <dbReference type="NCBI Taxonomy" id="33025"/>
    <lineage>
        <taxon>Bacteria</taxon>
        <taxon>Bacillati</taxon>
        <taxon>Bacillota</taxon>
        <taxon>Negativicutes</taxon>
        <taxon>Acidaminococcales</taxon>
        <taxon>Acidaminococcaceae</taxon>
        <taxon>Phascolarctobacterium</taxon>
    </lineage>
</organism>
<dbReference type="Gene3D" id="1.10.1050.10">
    <property type="entry name" value="Ribosomal Protein S4 Delta 41, Chain A, domain 1"/>
    <property type="match status" value="1"/>
</dbReference>
<evidence type="ECO:0000256" key="7">
    <source>
        <dbReference type="ARBA" id="ARBA00025813"/>
    </source>
</evidence>
<evidence type="ECO:0000256" key="1">
    <source>
        <dbReference type="ARBA" id="ARBA00003866"/>
    </source>
</evidence>
<dbReference type="GO" id="GO:0019843">
    <property type="term" value="F:rRNA binding"/>
    <property type="evidence" value="ECO:0007669"/>
    <property type="project" value="UniProtKB-UniRule"/>
</dbReference>
<dbReference type="Pfam" id="PF00163">
    <property type="entry name" value="Ribosomal_S4"/>
    <property type="match status" value="1"/>
</dbReference>
<keyword evidence="4 9" id="KW-0694">RNA-binding</keyword>
<dbReference type="SMART" id="SM00363">
    <property type="entry name" value="S4"/>
    <property type="match status" value="1"/>
</dbReference>
<evidence type="ECO:0000259" key="10">
    <source>
        <dbReference type="SMART" id="SM00363"/>
    </source>
</evidence>
<dbReference type="Pfam" id="PF01479">
    <property type="entry name" value="S4"/>
    <property type="match status" value="1"/>
</dbReference>
<dbReference type="Proteomes" id="UP000484547">
    <property type="component" value="Unassembled WGS sequence"/>
</dbReference>
<evidence type="ECO:0000256" key="9">
    <source>
        <dbReference type="HAMAP-Rule" id="MF_01306"/>
    </source>
</evidence>
<protein>
    <recommendedName>
        <fullName evidence="8 9">Small ribosomal subunit protein uS4</fullName>
    </recommendedName>
</protein>
<evidence type="ECO:0000256" key="8">
    <source>
        <dbReference type="ARBA" id="ARBA00035254"/>
    </source>
</evidence>
<comment type="caution">
    <text evidence="12">The sequence shown here is derived from an EMBL/GenBank/DDBJ whole genome shotgun (WGS) entry which is preliminary data.</text>
</comment>
<dbReference type="GO" id="GO:0042274">
    <property type="term" value="P:ribosomal small subunit biogenesis"/>
    <property type="evidence" value="ECO:0007669"/>
    <property type="project" value="TreeGrafter"/>
</dbReference>
<dbReference type="HAMAP" id="MF_01306_B">
    <property type="entry name" value="Ribosomal_uS4_B"/>
    <property type="match status" value="1"/>
</dbReference>
<dbReference type="CDD" id="cd00165">
    <property type="entry name" value="S4"/>
    <property type="match status" value="1"/>
</dbReference>
<dbReference type="EMBL" id="WNBM01000001">
    <property type="protein sequence ID" value="MTT74841.1"/>
    <property type="molecule type" value="Genomic_DNA"/>
</dbReference>
<accession>R6INU6</accession>
<keyword evidence="3 9" id="KW-0699">rRNA-binding</keyword>
<feature type="domain" description="RNA-binding S4" evidence="10">
    <location>
        <begin position="98"/>
        <end position="158"/>
    </location>
</feature>
<comment type="subunit">
    <text evidence="7 9">Part of the 30S ribosomal subunit. Contacts protein S5. The interaction surface between S4 and S5 is involved in control of translational fidelity.</text>
</comment>
<comment type="similarity">
    <text evidence="2 9">Belongs to the universal ribosomal protein uS4 family.</text>
</comment>
<dbReference type="FunFam" id="1.10.1050.10:FF:000001">
    <property type="entry name" value="30S ribosomal protein S4"/>
    <property type="match status" value="1"/>
</dbReference>
<dbReference type="Proteomes" id="UP000443070">
    <property type="component" value="Unassembled WGS sequence"/>
</dbReference>
<dbReference type="GeneID" id="49406769"/>
<keyword evidence="6 9" id="KW-0687">Ribonucleoprotein</keyword>
<sequence length="208" mass="23606">MARYTEAVCRQCRREGAKLFLKGDRCYSDKCAFAVRSYAPGQHGQARKKVSEYGIQLREKQKARRIYGMLERQFHNTFVKAEKQKGITGENLLVLLERRMDNVVYRLGLADSRSQARQLVTHGHIAVNGKRLDIASALVKAGDVISVMENSRGKEYFKGMAETLASKTTPAWLVLDAQSLSGKVDRFPTREEIDVPIEEHLIVELYSK</sequence>
<evidence type="ECO:0000256" key="6">
    <source>
        <dbReference type="ARBA" id="ARBA00023274"/>
    </source>
</evidence>
<reference evidence="15 16" key="2">
    <citation type="journal article" date="2019" name="Nat. Med.">
        <title>A library of human gut bacterial isolates paired with longitudinal multiomics data enables mechanistic microbiome research.</title>
        <authorList>
            <person name="Poyet M."/>
            <person name="Groussin M."/>
            <person name="Gibbons S.M."/>
            <person name="Avila-Pacheco J."/>
            <person name="Jiang X."/>
            <person name="Kearney S.M."/>
            <person name="Perrotta A.R."/>
            <person name="Berdy B."/>
            <person name="Zhao S."/>
            <person name="Lieberman T.D."/>
            <person name="Swanson P.K."/>
            <person name="Smith M."/>
            <person name="Roesemann S."/>
            <person name="Alexander J.E."/>
            <person name="Rich S.A."/>
            <person name="Livny J."/>
            <person name="Vlamakis H."/>
            <person name="Clish C."/>
            <person name="Bullock K."/>
            <person name="Deik A."/>
            <person name="Scott J."/>
            <person name="Pierce K.A."/>
            <person name="Xavier R.J."/>
            <person name="Alm E.J."/>
        </authorList>
    </citation>
    <scope>NUCLEOTIDE SEQUENCE [LARGE SCALE GENOMIC DNA]</scope>
    <source>
        <strain evidence="13 16">BIOML-A13</strain>
        <strain evidence="14 15">BIOML-A3</strain>
    </source>
</reference>
<evidence type="ECO:0000256" key="4">
    <source>
        <dbReference type="ARBA" id="ARBA00022884"/>
    </source>
</evidence>
<dbReference type="GO" id="GO:0003735">
    <property type="term" value="F:structural constituent of ribosome"/>
    <property type="evidence" value="ECO:0007669"/>
    <property type="project" value="InterPro"/>
</dbReference>
<evidence type="ECO:0000313" key="13">
    <source>
        <dbReference type="EMBL" id="MTT74841.1"/>
    </source>
</evidence>
<dbReference type="InterPro" id="IPR005709">
    <property type="entry name" value="Ribosomal_uS4_bac-type"/>
</dbReference>
<gene>
    <name evidence="9 13" type="primary">rpsD</name>
    <name evidence="12" type="ORF">BN533_02044</name>
    <name evidence="13" type="ORF">GMD11_00985</name>
    <name evidence="14" type="ORF">GMD18_00980</name>
</gene>
<dbReference type="OrthoDB" id="9803672at2"/>
<dbReference type="SUPFAM" id="SSF55174">
    <property type="entry name" value="Alpha-L RNA-binding motif"/>
    <property type="match status" value="1"/>
</dbReference>
<dbReference type="AlphaFoldDB" id="A0A3G9H6U2"/>
<evidence type="ECO:0000256" key="5">
    <source>
        <dbReference type="ARBA" id="ARBA00022980"/>
    </source>
</evidence>
<evidence type="ECO:0000313" key="15">
    <source>
        <dbReference type="Proteomes" id="UP000443070"/>
    </source>
</evidence>
<evidence type="ECO:0000313" key="14">
    <source>
        <dbReference type="EMBL" id="MTU02972.1"/>
    </source>
</evidence>
<evidence type="ECO:0000256" key="2">
    <source>
        <dbReference type="ARBA" id="ARBA00007465"/>
    </source>
</evidence>
<dbReference type="PANTHER" id="PTHR11831:SF4">
    <property type="entry name" value="SMALL RIBOSOMAL SUBUNIT PROTEIN US4M"/>
    <property type="match status" value="1"/>
</dbReference>
<comment type="function">
    <text evidence="9">With S5 and S12 plays an important role in translational accuracy.</text>
</comment>
<dbReference type="PANTHER" id="PTHR11831">
    <property type="entry name" value="30S 40S RIBOSOMAL PROTEIN"/>
    <property type="match status" value="1"/>
</dbReference>
<dbReference type="InterPro" id="IPR001912">
    <property type="entry name" value="Ribosomal_uS4_N"/>
</dbReference>
<dbReference type="SMART" id="SM01390">
    <property type="entry name" value="Ribosomal_S4"/>
    <property type="match status" value="1"/>
</dbReference>
<dbReference type="RefSeq" id="WP_021718944.1">
    <property type="nucleotide sequence ID" value="NZ_AP019004.1"/>
</dbReference>
<dbReference type="Gene3D" id="3.10.290.10">
    <property type="entry name" value="RNA-binding S4 domain"/>
    <property type="match status" value="1"/>
</dbReference>
<proteinExistence type="inferred from homology"/>
<dbReference type="FunFam" id="3.10.290.10:FF:000001">
    <property type="entry name" value="30S ribosomal protein S4"/>
    <property type="match status" value="1"/>
</dbReference>
<dbReference type="InterPro" id="IPR036986">
    <property type="entry name" value="S4_RNA-bd_sf"/>
</dbReference>
<dbReference type="PROSITE" id="PS50889">
    <property type="entry name" value="S4"/>
    <property type="match status" value="1"/>
</dbReference>
<dbReference type="GO" id="GO:0006412">
    <property type="term" value="P:translation"/>
    <property type="evidence" value="ECO:0007669"/>
    <property type="project" value="UniProtKB-UniRule"/>
</dbReference>
<evidence type="ECO:0000313" key="16">
    <source>
        <dbReference type="Proteomes" id="UP000484547"/>
    </source>
</evidence>
<dbReference type="InterPro" id="IPR022801">
    <property type="entry name" value="Ribosomal_uS4"/>
</dbReference>
<evidence type="ECO:0000313" key="12">
    <source>
        <dbReference type="EMBL" id="CDB47031.1"/>
    </source>
</evidence>
<comment type="function">
    <text evidence="1 9">One of the primary rRNA binding proteins, it binds directly to 16S rRNA where it nucleates assembly of the body of the 30S subunit.</text>
</comment>
<dbReference type="NCBIfam" id="NF003717">
    <property type="entry name" value="PRK05327.1"/>
    <property type="match status" value="1"/>
</dbReference>
<evidence type="ECO:0000259" key="11">
    <source>
        <dbReference type="SMART" id="SM01390"/>
    </source>
</evidence>
<keyword evidence="5 9" id="KW-0689">Ribosomal protein</keyword>
<evidence type="ECO:0000256" key="3">
    <source>
        <dbReference type="ARBA" id="ARBA00022730"/>
    </source>
</evidence>
<dbReference type="InterPro" id="IPR002942">
    <property type="entry name" value="S4_RNA-bd"/>
</dbReference>
<accession>A0A3G9H6U2</accession>
<dbReference type="EMBL" id="CBDS010000102">
    <property type="protein sequence ID" value="CDB47031.1"/>
    <property type="molecule type" value="Genomic_DNA"/>
</dbReference>
<name>A0A3G9H6U2_9FIRM</name>
<dbReference type="NCBIfam" id="TIGR01017">
    <property type="entry name" value="rpsD_bact"/>
    <property type="match status" value="1"/>
</dbReference>